<sequence length="133" mass="15636">MSKKDDLINQSLERCMKDGTFMDHFYQHFIDSDPRIAEKFTNTDMDKQKRMMDASLHMLMLLSADSSAGMGHLRHIGKTHSREHHNINPDLYDCWFNSLMQTVREYDSELTPEIETAWADVLKPGMENMRSMY</sequence>
<dbReference type="InterPro" id="IPR009050">
    <property type="entry name" value="Globin-like_sf"/>
</dbReference>
<dbReference type="InterPro" id="IPR044399">
    <property type="entry name" value="Mb-like_M"/>
</dbReference>
<dbReference type="GO" id="GO:0019825">
    <property type="term" value="F:oxygen binding"/>
    <property type="evidence" value="ECO:0007669"/>
    <property type="project" value="InterPro"/>
</dbReference>
<comment type="caution">
    <text evidence="3">The sequence shown here is derived from an EMBL/GenBank/DDBJ whole genome shotgun (WGS) entry which is preliminary data.</text>
</comment>
<dbReference type="RefSeq" id="WP_125015259.1">
    <property type="nucleotide sequence ID" value="NZ_QWEZ01000001.1"/>
</dbReference>
<dbReference type="Proteomes" id="UP000280792">
    <property type="component" value="Unassembled WGS sequence"/>
</dbReference>
<dbReference type="InterPro" id="IPR012292">
    <property type="entry name" value="Globin/Proto"/>
</dbReference>
<keyword evidence="1" id="KW-0408">Iron</keyword>
<accession>A0A3P3VTP5</accession>
<dbReference type="EMBL" id="QWEZ01000001">
    <property type="protein sequence ID" value="RRJ84829.1"/>
    <property type="molecule type" value="Genomic_DNA"/>
</dbReference>
<feature type="domain" description="Globin" evidence="2">
    <location>
        <begin position="1"/>
        <end position="133"/>
    </location>
</feature>
<keyword evidence="1" id="KW-0349">Heme</keyword>
<comment type="similarity">
    <text evidence="1">Belongs to the globin family.</text>
</comment>
<evidence type="ECO:0000256" key="1">
    <source>
        <dbReference type="RuleBase" id="RU000356"/>
    </source>
</evidence>
<dbReference type="AlphaFoldDB" id="A0A3P3VTP5"/>
<protein>
    <submittedName>
        <fullName evidence="3">Globin</fullName>
    </submittedName>
</protein>
<dbReference type="Gene3D" id="1.10.490.10">
    <property type="entry name" value="Globins"/>
    <property type="match status" value="1"/>
</dbReference>
<gene>
    <name evidence="3" type="ORF">D0544_06985</name>
</gene>
<evidence type="ECO:0000313" key="3">
    <source>
        <dbReference type="EMBL" id="RRJ84829.1"/>
    </source>
</evidence>
<dbReference type="GO" id="GO:0020037">
    <property type="term" value="F:heme binding"/>
    <property type="evidence" value="ECO:0007669"/>
    <property type="project" value="InterPro"/>
</dbReference>
<organism evidence="3 4">
    <name type="scientific">Aestuariirhabdus litorea</name>
    <dbReference type="NCBI Taxonomy" id="2528527"/>
    <lineage>
        <taxon>Bacteria</taxon>
        <taxon>Pseudomonadati</taxon>
        <taxon>Pseudomonadota</taxon>
        <taxon>Gammaproteobacteria</taxon>
        <taxon>Oceanospirillales</taxon>
        <taxon>Aestuariirhabdaceae</taxon>
        <taxon>Aestuariirhabdus</taxon>
    </lineage>
</organism>
<name>A0A3P3VTP5_9GAMM</name>
<dbReference type="CDD" id="cd01040">
    <property type="entry name" value="Mb-like"/>
    <property type="match status" value="1"/>
</dbReference>
<keyword evidence="1" id="KW-0813">Transport</keyword>
<proteinExistence type="inferred from homology"/>
<reference evidence="3 4" key="2">
    <citation type="submission" date="2018-12" db="EMBL/GenBank/DDBJ databases">
        <title>Simiduia agarivorans gen. nov., sp. nov., a marine, agarolytic bacterium isolated from shallow coastal water from Keelung, Taiwan.</title>
        <authorList>
            <person name="Shieh W.Y."/>
        </authorList>
    </citation>
    <scope>NUCLEOTIDE SEQUENCE [LARGE SCALE GENOMIC DNA]</scope>
    <source>
        <strain evidence="3 4">GTF-13</strain>
    </source>
</reference>
<dbReference type="InterPro" id="IPR000971">
    <property type="entry name" value="Globin"/>
</dbReference>
<reference evidence="3 4" key="1">
    <citation type="submission" date="2018-08" db="EMBL/GenBank/DDBJ databases">
        <authorList>
            <person name="Khan S.A."/>
        </authorList>
    </citation>
    <scope>NUCLEOTIDE SEQUENCE [LARGE SCALE GENOMIC DNA]</scope>
    <source>
        <strain evidence="3 4">GTF-13</strain>
    </source>
</reference>
<evidence type="ECO:0000313" key="4">
    <source>
        <dbReference type="Proteomes" id="UP000280792"/>
    </source>
</evidence>
<keyword evidence="1" id="KW-0561">Oxygen transport</keyword>
<dbReference type="PROSITE" id="PS01033">
    <property type="entry name" value="GLOBIN"/>
    <property type="match status" value="1"/>
</dbReference>
<dbReference type="Pfam" id="PF00042">
    <property type="entry name" value="Globin"/>
    <property type="match status" value="1"/>
</dbReference>
<evidence type="ECO:0000259" key="2">
    <source>
        <dbReference type="PROSITE" id="PS01033"/>
    </source>
</evidence>
<keyword evidence="4" id="KW-1185">Reference proteome</keyword>
<keyword evidence="1" id="KW-0479">Metal-binding</keyword>
<dbReference type="SUPFAM" id="SSF46458">
    <property type="entry name" value="Globin-like"/>
    <property type="match status" value="1"/>
</dbReference>
<dbReference type="GO" id="GO:0005344">
    <property type="term" value="F:oxygen carrier activity"/>
    <property type="evidence" value="ECO:0007669"/>
    <property type="project" value="UniProtKB-KW"/>
</dbReference>